<dbReference type="Pfam" id="PF00144">
    <property type="entry name" value="Beta-lactamase"/>
    <property type="match status" value="1"/>
</dbReference>
<evidence type="ECO:0000259" key="1">
    <source>
        <dbReference type="Pfam" id="PF00144"/>
    </source>
</evidence>
<evidence type="ECO:0008006" key="5">
    <source>
        <dbReference type="Google" id="ProtNLM"/>
    </source>
</evidence>
<dbReference type="OrthoDB" id="5377981at2"/>
<protein>
    <recommendedName>
        <fullName evidence="5">Class A beta-lactamase-related serine hydrolase</fullName>
    </recommendedName>
</protein>
<dbReference type="PANTHER" id="PTHR46825:SF9">
    <property type="entry name" value="BETA-LACTAMASE-RELATED DOMAIN-CONTAINING PROTEIN"/>
    <property type="match status" value="1"/>
</dbReference>
<dbReference type="SUPFAM" id="SSF56601">
    <property type="entry name" value="beta-lactamase/transpeptidase-like"/>
    <property type="match status" value="1"/>
</dbReference>
<dbReference type="Gene3D" id="3.50.4.10">
    <property type="entry name" value="Hepatocyte Growth Factor"/>
    <property type="match status" value="1"/>
</dbReference>
<evidence type="ECO:0000313" key="3">
    <source>
        <dbReference type="EMBL" id="RDJ25439.1"/>
    </source>
</evidence>
<dbReference type="PANTHER" id="PTHR46825">
    <property type="entry name" value="D-ALANYL-D-ALANINE-CARBOXYPEPTIDASE/ENDOPEPTIDASE AMPH"/>
    <property type="match status" value="1"/>
</dbReference>
<dbReference type="InterPro" id="IPR001466">
    <property type="entry name" value="Beta-lactam-related"/>
</dbReference>
<reference evidence="4" key="1">
    <citation type="submission" date="2018-07" db="EMBL/GenBank/DDBJ databases">
        <authorList>
            <person name="Safronova V.I."/>
            <person name="Chirak E.R."/>
            <person name="Sazanova A.L."/>
        </authorList>
    </citation>
    <scope>NUCLEOTIDE SEQUENCE [LARGE SCALE GENOMIC DNA]</scope>
    <source>
        <strain evidence="4">RCAM04685</strain>
    </source>
</reference>
<feature type="domain" description="Beta-lactamase-related" evidence="1">
    <location>
        <begin position="70"/>
        <end position="264"/>
    </location>
</feature>
<dbReference type="InterPro" id="IPR012338">
    <property type="entry name" value="Beta-lactam/transpept-like"/>
</dbReference>
<dbReference type="AlphaFoldDB" id="A0A370L6R0"/>
<name>A0A370L6R0_9HYPH</name>
<dbReference type="Pfam" id="PF14295">
    <property type="entry name" value="PAN_4"/>
    <property type="match status" value="1"/>
</dbReference>
<sequence>MGDGPRKLCRYPFSGGFGGRPMNGFRIAAAALLGIAVALAAPGPARADAVAERMLGAYRAWTAKHKLKRSSVAIIRDGHIVGSDKSGATSPLKPEPVASVSKVITGICIVKLVEAGRLQYDAPLGAVLAGYFARYGRPADRRFSSITVAQLLTQTSGIGDANIDQHKLSLAEQMRDTIKLRLFQDPGGKHQYENKNFQVLGLIVEQVTGQPYEEACRRLVLEPAGAGAAHISLVQPFMSSWAGWIISARDMALFMRHFEPRFGLLKTGPRDWPKVDLGDRWFYSVGTRLRHNEDDSYSAVHSGVWTWGSSTLNYQFMARFVYWGSGIGFAMNASPSIDGLGEDLEHEMWKASLPVEAELPRPAPQAKLDYSTNRPGNDYRSFILTREMKGDVCRKACEDEPQCKAYTLERPSLPQQPNSVCHLKNPAPALAVRDFCCASQVLR</sequence>
<gene>
    <name evidence="3" type="ORF">DWE98_11980</name>
</gene>
<evidence type="ECO:0000313" key="4">
    <source>
        <dbReference type="Proteomes" id="UP000255207"/>
    </source>
</evidence>
<organism evidence="3 4">
    <name type="scientific">Bosea caraganae</name>
    <dbReference type="NCBI Taxonomy" id="2763117"/>
    <lineage>
        <taxon>Bacteria</taxon>
        <taxon>Pseudomonadati</taxon>
        <taxon>Pseudomonadota</taxon>
        <taxon>Alphaproteobacteria</taxon>
        <taxon>Hyphomicrobiales</taxon>
        <taxon>Boseaceae</taxon>
        <taxon>Bosea</taxon>
    </lineage>
</organism>
<dbReference type="InterPro" id="IPR050491">
    <property type="entry name" value="AmpC-like"/>
</dbReference>
<feature type="domain" description="Apple" evidence="2">
    <location>
        <begin position="372"/>
        <end position="424"/>
    </location>
</feature>
<accession>A0A370L6R0</accession>
<dbReference type="Gene3D" id="3.40.710.10">
    <property type="entry name" value="DD-peptidase/beta-lactamase superfamily"/>
    <property type="match status" value="1"/>
</dbReference>
<dbReference type="InterPro" id="IPR003609">
    <property type="entry name" value="Pan_app"/>
</dbReference>
<evidence type="ECO:0000259" key="2">
    <source>
        <dbReference type="Pfam" id="PF14295"/>
    </source>
</evidence>
<dbReference type="Proteomes" id="UP000255207">
    <property type="component" value="Unassembled WGS sequence"/>
</dbReference>
<comment type="caution">
    <text evidence="3">The sequence shown here is derived from an EMBL/GenBank/DDBJ whole genome shotgun (WGS) entry which is preliminary data.</text>
</comment>
<keyword evidence="4" id="KW-1185">Reference proteome</keyword>
<dbReference type="EMBL" id="QQTP01000005">
    <property type="protein sequence ID" value="RDJ25439.1"/>
    <property type="molecule type" value="Genomic_DNA"/>
</dbReference>
<proteinExistence type="predicted"/>